<dbReference type="OrthoDB" id="3340520at2759"/>
<gene>
    <name evidence="2" type="ORF">E3P99_03096</name>
</gene>
<evidence type="ECO:0008006" key="4">
    <source>
        <dbReference type="Google" id="ProtNLM"/>
    </source>
</evidence>
<dbReference type="Proteomes" id="UP000310189">
    <property type="component" value="Unassembled WGS sequence"/>
</dbReference>
<proteinExistence type="predicted"/>
<accession>A0A4T0FI11</accession>
<dbReference type="Pfam" id="PF07103">
    <property type="entry name" value="DUF1365"/>
    <property type="match status" value="1"/>
</dbReference>
<dbReference type="PANTHER" id="PTHR33973:SF4">
    <property type="entry name" value="OS07G0153300 PROTEIN"/>
    <property type="match status" value="1"/>
</dbReference>
<keyword evidence="1" id="KW-1133">Transmembrane helix</keyword>
<comment type="caution">
    <text evidence="2">The sequence shown here is derived from an EMBL/GenBank/DDBJ whole genome shotgun (WGS) entry which is preliminary data.</text>
</comment>
<evidence type="ECO:0000313" key="3">
    <source>
        <dbReference type="Proteomes" id="UP000310189"/>
    </source>
</evidence>
<dbReference type="PANTHER" id="PTHR33973">
    <property type="entry name" value="OS07G0153300 PROTEIN"/>
    <property type="match status" value="1"/>
</dbReference>
<feature type="transmembrane region" description="Helical" evidence="1">
    <location>
        <begin position="470"/>
        <end position="492"/>
    </location>
</feature>
<reference evidence="2 3" key="1">
    <citation type="submission" date="2019-03" db="EMBL/GenBank/DDBJ databases">
        <title>Sequencing 23 genomes of Wallemia ichthyophaga.</title>
        <authorList>
            <person name="Gostincar C."/>
        </authorList>
    </citation>
    <scope>NUCLEOTIDE SEQUENCE [LARGE SCALE GENOMIC DNA]</scope>
    <source>
        <strain evidence="2 3">EXF-5753</strain>
    </source>
</reference>
<protein>
    <recommendedName>
        <fullName evidence="4">DUF1365 domain-containing protein</fullName>
    </recommendedName>
</protein>
<evidence type="ECO:0000256" key="1">
    <source>
        <dbReference type="SAM" id="Phobius"/>
    </source>
</evidence>
<dbReference type="InterPro" id="IPR010775">
    <property type="entry name" value="DUF1365"/>
</dbReference>
<sequence length="508" mass="57208">MTSSIIAGVAGVAATYAAVQNYNSVDDAYLISYTTSHRRFTPTSHSFSYPLTLALFKLDERCGGSRLFRESSTLWSLLRIDPRGYLTTSYNNLSILANLRQTLRDRGYGDSAAHSAYLMTMPTTLGLSNINPLSLYFCYDESGLPTLVIFEVHNTYGERSMYIIRDDESTRIQNSEYTHESYQPRSFFVSPMNDRKGFYKLQASVPYDGDALLQAAHPLPRPPKIRVTYYDDAEKLKFTANLTPDGDARAMTLRSVLRHLSTRPLNNLLTFMRILYQALYLHYFKKLAFFPKPNIGNTLNARANPTQTLDESGSLGFDTEPWLSSHARIAVERALSDAVQRRPDIKIIISYTDKLIPVSLIGEKSAARTLTLSVRAYDFYTQLLIAPNVDYALAVLGSRCEDLVRMNDEGLFREVVELACGAHQSRSTPATLIRTLRRSHARWTLKQSPAVKLDFDAQNAQAFAASWKNVGIALLTLIQLRLFAFAFTILGVKFKPGQTPWKPLDRLA</sequence>
<dbReference type="EMBL" id="SPNW01000052">
    <property type="protein sequence ID" value="TIA87600.1"/>
    <property type="molecule type" value="Genomic_DNA"/>
</dbReference>
<dbReference type="AlphaFoldDB" id="A0A4T0FI11"/>
<organism evidence="2 3">
    <name type="scientific">Wallemia hederae</name>
    <dbReference type="NCBI Taxonomy" id="1540922"/>
    <lineage>
        <taxon>Eukaryota</taxon>
        <taxon>Fungi</taxon>
        <taxon>Dikarya</taxon>
        <taxon>Basidiomycota</taxon>
        <taxon>Wallemiomycotina</taxon>
        <taxon>Wallemiomycetes</taxon>
        <taxon>Wallemiales</taxon>
        <taxon>Wallemiaceae</taxon>
        <taxon>Wallemia</taxon>
    </lineage>
</organism>
<evidence type="ECO:0000313" key="2">
    <source>
        <dbReference type="EMBL" id="TIA87600.1"/>
    </source>
</evidence>
<keyword evidence="3" id="KW-1185">Reference proteome</keyword>
<keyword evidence="1" id="KW-0472">Membrane</keyword>
<name>A0A4T0FI11_9BASI</name>
<keyword evidence="1" id="KW-0812">Transmembrane</keyword>